<evidence type="ECO:0000256" key="2">
    <source>
        <dbReference type="RuleBase" id="RU000481"/>
    </source>
</evidence>
<keyword evidence="4" id="KW-0456">Lyase</keyword>
<dbReference type="InterPro" id="IPR050478">
    <property type="entry name" value="Ethylene_sulfur-biosynth"/>
</dbReference>
<dbReference type="PANTHER" id="PTHR43795">
    <property type="entry name" value="BIFUNCTIONAL ASPARTATE AMINOTRANSFERASE AND GLUTAMATE/ASPARTATE-PREPHENATE AMINOTRANSFERASE-RELATED"/>
    <property type="match status" value="1"/>
</dbReference>
<organism evidence="4 5">
    <name type="scientific">Pseudooceanicola spongiae</name>
    <dbReference type="NCBI Taxonomy" id="2613965"/>
    <lineage>
        <taxon>Bacteria</taxon>
        <taxon>Pseudomonadati</taxon>
        <taxon>Pseudomonadota</taxon>
        <taxon>Alphaproteobacteria</taxon>
        <taxon>Rhodobacterales</taxon>
        <taxon>Paracoccaceae</taxon>
        <taxon>Pseudooceanicola</taxon>
    </lineage>
</organism>
<keyword evidence="2 4" id="KW-0808">Transferase</keyword>
<evidence type="ECO:0000259" key="3">
    <source>
        <dbReference type="Pfam" id="PF00155"/>
    </source>
</evidence>
<dbReference type="Gene3D" id="3.40.640.10">
    <property type="entry name" value="Type I PLP-dependent aspartate aminotransferase-like (Major domain)"/>
    <property type="match status" value="1"/>
</dbReference>
<dbReference type="InterPro" id="IPR015424">
    <property type="entry name" value="PyrdxlP-dep_Trfase"/>
</dbReference>
<dbReference type="Proteomes" id="UP000594118">
    <property type="component" value="Chromosome"/>
</dbReference>
<gene>
    <name evidence="4" type="ORF">F3W81_02265</name>
</gene>
<comment type="similarity">
    <text evidence="2">Belongs to the class-I pyridoxal-phosphate-dependent aminotransferase family.</text>
</comment>
<evidence type="ECO:0000313" key="5">
    <source>
        <dbReference type="Proteomes" id="UP000594118"/>
    </source>
</evidence>
<dbReference type="NCBIfam" id="NF006755">
    <property type="entry name" value="PRK09275.1"/>
    <property type="match status" value="1"/>
</dbReference>
<dbReference type="Gene3D" id="1.10.20.110">
    <property type="match status" value="1"/>
</dbReference>
<dbReference type="Gene3D" id="3.90.1150.10">
    <property type="entry name" value="Aspartate Aminotransferase, domain 1"/>
    <property type="match status" value="1"/>
</dbReference>
<feature type="domain" description="Aminotransferase class I/classII large" evidence="3">
    <location>
        <begin position="183"/>
        <end position="507"/>
    </location>
</feature>
<evidence type="ECO:0000313" key="4">
    <source>
        <dbReference type="EMBL" id="QOL79742.1"/>
    </source>
</evidence>
<keyword evidence="1" id="KW-0663">Pyridoxal phosphate</keyword>
<protein>
    <recommendedName>
        <fullName evidence="2">Aminotransferase</fullName>
        <ecNumber evidence="2">2.6.1.-</ecNumber>
    </recommendedName>
</protein>
<dbReference type="SUPFAM" id="SSF53383">
    <property type="entry name" value="PLP-dependent transferases"/>
    <property type="match status" value="1"/>
</dbReference>
<dbReference type="EMBL" id="CP045201">
    <property type="protein sequence ID" value="QOL79742.1"/>
    <property type="molecule type" value="Genomic_DNA"/>
</dbReference>
<keyword evidence="2 4" id="KW-0032">Aminotransferase</keyword>
<dbReference type="InterPro" id="IPR015422">
    <property type="entry name" value="PyrdxlP-dep_Trfase_small"/>
</dbReference>
<dbReference type="GO" id="GO:0008483">
    <property type="term" value="F:transaminase activity"/>
    <property type="evidence" value="ECO:0007669"/>
    <property type="project" value="UniProtKB-KW"/>
</dbReference>
<dbReference type="AlphaFoldDB" id="A0A7L9WIH5"/>
<dbReference type="EC" id="2.6.1.-" evidence="2"/>
<dbReference type="InterPro" id="IPR015421">
    <property type="entry name" value="PyrdxlP-dep_Trfase_major"/>
</dbReference>
<accession>A0A7L9WIH5</accession>
<dbReference type="Pfam" id="PF00155">
    <property type="entry name" value="Aminotran_1_2"/>
    <property type="match status" value="1"/>
</dbReference>
<dbReference type="CDD" id="cd00609">
    <property type="entry name" value="AAT_like"/>
    <property type="match status" value="1"/>
</dbReference>
<dbReference type="KEGG" id="pshq:F3W81_02265"/>
<comment type="cofactor">
    <cofactor evidence="2">
        <name>pyridoxal 5'-phosphate</name>
        <dbReference type="ChEBI" id="CHEBI:597326"/>
    </cofactor>
</comment>
<evidence type="ECO:0000256" key="1">
    <source>
        <dbReference type="ARBA" id="ARBA00022898"/>
    </source>
</evidence>
<dbReference type="InterPro" id="IPR004839">
    <property type="entry name" value="Aminotransferase_I/II_large"/>
</dbReference>
<proteinExistence type="inferred from homology"/>
<dbReference type="PANTHER" id="PTHR43795:SF2">
    <property type="entry name" value="BIFUNCTIONAL ASPARTATE AMINOTRANSFERASE AND GLUTAMATE_ASPARTATE-PREPHENATE AMINOTRANSFERASE"/>
    <property type="match status" value="1"/>
</dbReference>
<reference evidence="4 5" key="1">
    <citation type="submission" date="2019-10" db="EMBL/GenBank/DDBJ databases">
        <title>Pseudopuniceibacterium sp. HQ09 islated from Antarctica.</title>
        <authorList>
            <person name="Liao L."/>
            <person name="Su S."/>
            <person name="Chen B."/>
            <person name="Yu Y."/>
        </authorList>
    </citation>
    <scope>NUCLEOTIDE SEQUENCE [LARGE SCALE GENOMIC DNA]</scope>
    <source>
        <strain evidence="4 5">HQ09</strain>
    </source>
</reference>
<dbReference type="GO" id="GO:0006531">
    <property type="term" value="P:aspartate metabolic process"/>
    <property type="evidence" value="ECO:0007669"/>
    <property type="project" value="UniProtKB-UniRule"/>
</dbReference>
<dbReference type="NCBIfam" id="TIGR03801">
    <property type="entry name" value="asp_4_decarbox"/>
    <property type="match status" value="1"/>
</dbReference>
<sequence length="529" mass="59154">MPDTNYSRFAQLSPFELKDELISIASSDAQRLMLNAGRGNPNFLATLPRWAFLSLGDFALREAERSYSYLDSGLGGLPERNGIVQRFDAYATHHRDSDGIIFLRSAIAFVKDQLGLNRDDFLFEVVSAFLGSTYPTPPRMLTHTEEIVKAYLSQEMFGPTPPAGSTSLFATEGGTAAMAYIFQTLHANFLIKPGDKIAIATPIFSPYLEIPILSEYQLDIIDICMDRTDDWQLPQSELDKLLDPAIKIFCLVNPSNPPSSKLSDAVLDQLAALVRDHRPDLFIVTDDVYGTFADDFVSVFAKCPYNTLCVYSFSKYFGATGWRLGVIALHDDNVFEAALSALPEDTKRRLDTRYASLTTEPRALKFIDRLVADSRAVALNHTAGLSVPQQLQMALFALHGLMDREHRYKDAAKQLIRKRYQTLYSHMGIEARHLPDDVNYYTLLDLQEIGGDLYGAEFKAWFINSDLGLSFLFRLAQETGVVLLPGKGFEVVDTSARVSLANLTEIEYASIGRFTRQVLDECYADFKAA</sequence>
<dbReference type="InterPro" id="IPR004838">
    <property type="entry name" value="NHTrfase_class1_PyrdxlP-BS"/>
</dbReference>
<dbReference type="RefSeq" id="WP_193082061.1">
    <property type="nucleotide sequence ID" value="NZ_CP045201.1"/>
</dbReference>
<name>A0A7L9WIH5_9RHOB</name>
<dbReference type="InterPro" id="IPR022518">
    <property type="entry name" value="Aspartate_4-decarboxylase"/>
</dbReference>
<dbReference type="GO" id="GO:0047688">
    <property type="term" value="F:aspartate 4-decarboxylase activity"/>
    <property type="evidence" value="ECO:0007669"/>
    <property type="project" value="UniProtKB-UniRule"/>
</dbReference>
<keyword evidence="5" id="KW-1185">Reference proteome</keyword>
<dbReference type="PROSITE" id="PS00105">
    <property type="entry name" value="AA_TRANSFER_CLASS_1"/>
    <property type="match status" value="1"/>
</dbReference>
<dbReference type="GO" id="GO:0030170">
    <property type="term" value="F:pyridoxal phosphate binding"/>
    <property type="evidence" value="ECO:0007669"/>
    <property type="project" value="InterPro"/>
</dbReference>